<dbReference type="PROSITE" id="PS51269">
    <property type="entry name" value="COMM"/>
    <property type="match status" value="1"/>
</dbReference>
<dbReference type="InterPro" id="IPR017920">
    <property type="entry name" value="COMM"/>
</dbReference>
<proteinExistence type="predicted"/>
<reference evidence="2" key="1">
    <citation type="submission" date="2025-08" db="UniProtKB">
        <authorList>
            <consortium name="Ensembl"/>
        </authorList>
    </citation>
    <scope>IDENTIFICATION</scope>
</reference>
<evidence type="ECO:0000313" key="2">
    <source>
        <dbReference type="Ensembl" id="ENSAMXP00005007777.1"/>
    </source>
</evidence>
<dbReference type="Pfam" id="PF07258">
    <property type="entry name" value="COMM_domain"/>
    <property type="match status" value="1"/>
</dbReference>
<dbReference type="Ensembl" id="ENSAMXT00005008748.1">
    <property type="protein sequence ID" value="ENSAMXP00005007777.1"/>
    <property type="gene ID" value="ENSAMXG00005004585.1"/>
</dbReference>
<dbReference type="PANTHER" id="PTHR15857">
    <property type="entry name" value="COMM DOMAIN CONTAINING PROTEIN 2"/>
    <property type="match status" value="1"/>
</dbReference>
<protein>
    <submittedName>
        <fullName evidence="2">COMM domain containing 2</fullName>
    </submittedName>
</protein>
<sequence length="198" mass="22515">WGTLVQQLHKNHTLYHFLCVAVVGEFGRIAVEFLKKGSNPKIYEGAARKLNVPSETVQHGVEGLMYLLTESSKLMVSVSTNSQLSVFIVIEQQINTITLLRYSEENKYLNTLRLCKFSHLEFMEGSEIFYDPPLQCRALRQHVKPAICLKLHLESGGTQTARVLQTDPATLLHLIQELECALAEVKSNHCRRILRNIK</sequence>
<organism evidence="2 3">
    <name type="scientific">Astyanax mexicanus</name>
    <name type="common">Blind cave fish</name>
    <name type="synonym">Astyanax fasciatus mexicanus</name>
    <dbReference type="NCBI Taxonomy" id="7994"/>
    <lineage>
        <taxon>Eukaryota</taxon>
        <taxon>Metazoa</taxon>
        <taxon>Chordata</taxon>
        <taxon>Craniata</taxon>
        <taxon>Vertebrata</taxon>
        <taxon>Euteleostomi</taxon>
        <taxon>Actinopterygii</taxon>
        <taxon>Neopterygii</taxon>
        <taxon>Teleostei</taxon>
        <taxon>Ostariophysi</taxon>
        <taxon>Characiformes</taxon>
        <taxon>Characoidei</taxon>
        <taxon>Acestrorhamphidae</taxon>
        <taxon>Acestrorhamphinae</taxon>
        <taxon>Astyanax</taxon>
    </lineage>
</organism>
<dbReference type="InterPro" id="IPR037354">
    <property type="entry name" value="Commd2"/>
</dbReference>
<dbReference type="AlphaFoldDB" id="A0A8B9HCF8"/>
<accession>A0A8B9HCF8</accession>
<evidence type="ECO:0000259" key="1">
    <source>
        <dbReference type="PROSITE" id="PS51269"/>
    </source>
</evidence>
<name>A0A8B9HCF8_ASTMX</name>
<dbReference type="PANTHER" id="PTHR15857:SF0">
    <property type="entry name" value="COMM DOMAIN-CONTAINING PROTEIN 2"/>
    <property type="match status" value="1"/>
</dbReference>
<dbReference type="Proteomes" id="UP000694621">
    <property type="component" value="Unplaced"/>
</dbReference>
<evidence type="ECO:0000313" key="3">
    <source>
        <dbReference type="Proteomes" id="UP000694621"/>
    </source>
</evidence>
<feature type="domain" description="COMM" evidence="1">
    <location>
        <begin position="116"/>
        <end position="189"/>
    </location>
</feature>